<name>A0A381F3Q9_CAMUP</name>
<dbReference type="AlphaFoldDB" id="A0A381F3Q9"/>
<organism evidence="1 2">
    <name type="scientific">Campylobacter upsaliensis</name>
    <dbReference type="NCBI Taxonomy" id="28080"/>
    <lineage>
        <taxon>Bacteria</taxon>
        <taxon>Pseudomonadati</taxon>
        <taxon>Campylobacterota</taxon>
        <taxon>Epsilonproteobacteria</taxon>
        <taxon>Campylobacterales</taxon>
        <taxon>Campylobacteraceae</taxon>
        <taxon>Campylobacter</taxon>
    </lineage>
</organism>
<protein>
    <submittedName>
        <fullName evidence="1">Uncharacterized protein</fullName>
    </submittedName>
</protein>
<accession>A0A381F3Q9</accession>
<dbReference type="RefSeq" id="WP_115631393.1">
    <property type="nucleotide sequence ID" value="NZ_JANKIN010000023.1"/>
</dbReference>
<reference evidence="1 2" key="1">
    <citation type="submission" date="2018-06" db="EMBL/GenBank/DDBJ databases">
        <authorList>
            <consortium name="Pathogen Informatics"/>
            <person name="Doyle S."/>
        </authorList>
    </citation>
    <scope>NUCLEOTIDE SEQUENCE [LARGE SCALE GENOMIC DNA]</scope>
    <source>
        <strain evidence="1 2">NCTC12264</strain>
    </source>
</reference>
<evidence type="ECO:0000313" key="2">
    <source>
        <dbReference type="Proteomes" id="UP000254161"/>
    </source>
</evidence>
<evidence type="ECO:0000313" key="1">
    <source>
        <dbReference type="EMBL" id="SUX41127.1"/>
    </source>
</evidence>
<gene>
    <name evidence="1" type="ORF">NCTC12264_01945</name>
</gene>
<dbReference type="Proteomes" id="UP000254161">
    <property type="component" value="Unassembled WGS sequence"/>
</dbReference>
<dbReference type="EMBL" id="UFUZ01000002">
    <property type="protein sequence ID" value="SUX41127.1"/>
    <property type="molecule type" value="Genomic_DNA"/>
</dbReference>
<sequence length="96" mass="11247">MGLRAYTVTKYEKDFGDCLGFNYDIDGFCDFVEKLKIEFYIDETNPLVELNTNELLSLNPKELELNDEEQRLLSSLQNDAKSADYAQDGYFRIEWL</sequence>
<proteinExistence type="predicted"/>